<evidence type="ECO:0000259" key="3">
    <source>
        <dbReference type="Pfam" id="PF01734"/>
    </source>
</evidence>
<dbReference type="GO" id="GO:0005829">
    <property type="term" value="C:cytosol"/>
    <property type="evidence" value="ECO:0007669"/>
    <property type="project" value="TreeGrafter"/>
</dbReference>
<dbReference type="InterPro" id="IPR002641">
    <property type="entry name" value="PNPLA_dom"/>
</dbReference>
<dbReference type="Proteomes" id="UP000680158">
    <property type="component" value="Unassembled WGS sequence"/>
</dbReference>
<feature type="domain" description="PNPLA" evidence="3">
    <location>
        <begin position="84"/>
        <end position="225"/>
    </location>
</feature>
<accession>A0A941DDG9</accession>
<dbReference type="RefSeq" id="WP_212684027.1">
    <property type="nucleotide sequence ID" value="NZ_JAGSPM010000004.1"/>
</dbReference>
<organism evidence="4 5">
    <name type="scientific">Undibacterium baiyunense</name>
    <dbReference type="NCBI Taxonomy" id="2828731"/>
    <lineage>
        <taxon>Bacteria</taxon>
        <taxon>Pseudomonadati</taxon>
        <taxon>Pseudomonadota</taxon>
        <taxon>Betaproteobacteria</taxon>
        <taxon>Burkholderiales</taxon>
        <taxon>Oxalobacteraceae</taxon>
        <taxon>Undibacterium</taxon>
    </lineage>
</organism>
<dbReference type="AlphaFoldDB" id="A0A941DDG9"/>
<keyword evidence="1" id="KW-0443">Lipid metabolism</keyword>
<keyword evidence="5" id="KW-1185">Reference proteome</keyword>
<dbReference type="EMBL" id="JAGSPM010000004">
    <property type="protein sequence ID" value="MBR7746728.1"/>
    <property type="molecule type" value="Genomic_DNA"/>
</dbReference>
<reference evidence="4 5" key="1">
    <citation type="submission" date="2021-04" db="EMBL/GenBank/DDBJ databases">
        <title>novel species isolated from subtropical streams in China.</title>
        <authorList>
            <person name="Lu H."/>
        </authorList>
    </citation>
    <scope>NUCLEOTIDE SEQUENCE [LARGE SCALE GENOMIC DNA]</scope>
    <source>
        <strain evidence="4 5">BYS107W</strain>
    </source>
</reference>
<sequence length="786" mass="88469">MQTQHQLSQEVIEAELEEINQRQFLDNDGKLLSRHEQALIDFDRILLAPEKRSAVLNEVLDEIHNTQAAWDADPDVAHRGLVGLAFSGGGIRSATVNLGVIQGLRKLGLLKAVDYLSTVSGGGYIASCYSAVHAVETQQQLEHANLTKAQTDTKSHTEVSTSQHAEQVKQIRAHEALFGHQPGVRENAVFRHLRNNANYMAPGGLIDVLRVPSVFLRGMFVNFLIVFPILLVMAAISVLLISNSSNPRHLIASWFAHFHLPIIENFAITLALIYATIAMYLLSPLANLLLASIKQKRELTTETESKNANWLRRDKASKVLGWCIAAILSSFFIELQVIAIHLYGTEVEGRFSFQTLILFGSFSAFGLSYLASKLLPSIASLASRLTIYLLGLIGFTVFWLFYLHLCNDLLHIAPSPLAEFAWKSPIGFFTIALILFLFNHYTANVNFTSFSCFYRDRLSKAYIFGLNRQAMVQQADELKLSELDSTFAPYHLLNCTLNLNRTSQAYCDDRRGDFFFFSKRYVGSVSTSYCRTEELEKQNSDLNLATAMAISAAAVAPNLGKSTIKPLVFILGMLNIRYDYWLANPTWIKHKRVVKNRPGPNYFLRELTSNLTADSPYINLSDGGHIENLGIYELIRRECRLIIAADSEEDLGLTFSSLADVIRLVQIDFGVIIVMQGLDKIRNGQQHYAIGSIYYRNEKVGKLIYLKTSLLGDFSLRDSLSDEAYLSSHLRSDNFAFDHNPYIAHYKMQDPAFPHQSSANQFYDETQFECYRSLGFQIATESLGRR</sequence>
<proteinExistence type="predicted"/>
<dbReference type="PANTHER" id="PTHR10728">
    <property type="entry name" value="CYTOSOLIC PHOSPHOLIPASE A2"/>
    <property type="match status" value="1"/>
</dbReference>
<evidence type="ECO:0000256" key="1">
    <source>
        <dbReference type="ARBA" id="ARBA00023098"/>
    </source>
</evidence>
<evidence type="ECO:0000313" key="4">
    <source>
        <dbReference type="EMBL" id="MBR7746728.1"/>
    </source>
</evidence>
<feature type="transmembrane region" description="Helical" evidence="2">
    <location>
        <begin position="356"/>
        <end position="375"/>
    </location>
</feature>
<dbReference type="PANTHER" id="PTHR10728:SF40">
    <property type="entry name" value="PATATIN FAMILY PROTEIN"/>
    <property type="match status" value="1"/>
</dbReference>
<keyword evidence="2" id="KW-0812">Transmembrane</keyword>
<dbReference type="InterPro" id="IPR016035">
    <property type="entry name" value="Acyl_Trfase/lysoPLipase"/>
</dbReference>
<protein>
    <submittedName>
        <fullName evidence="4">Patatin-like phospholipase family protein</fullName>
    </submittedName>
</protein>
<feature type="transmembrane region" description="Helical" evidence="2">
    <location>
        <begin position="262"/>
        <end position="290"/>
    </location>
</feature>
<dbReference type="Gene3D" id="3.40.1090.10">
    <property type="entry name" value="Cytosolic phospholipase A2 catalytic domain"/>
    <property type="match status" value="2"/>
</dbReference>
<evidence type="ECO:0000256" key="2">
    <source>
        <dbReference type="SAM" id="Phobius"/>
    </source>
</evidence>
<keyword evidence="2" id="KW-0472">Membrane</keyword>
<feature type="transmembrane region" description="Helical" evidence="2">
    <location>
        <begin position="387"/>
        <end position="405"/>
    </location>
</feature>
<feature type="transmembrane region" description="Helical" evidence="2">
    <location>
        <begin position="220"/>
        <end position="242"/>
    </location>
</feature>
<dbReference type="GO" id="GO:0004623">
    <property type="term" value="F:phospholipase A2 activity"/>
    <property type="evidence" value="ECO:0007669"/>
    <property type="project" value="TreeGrafter"/>
</dbReference>
<feature type="transmembrane region" description="Helical" evidence="2">
    <location>
        <begin position="319"/>
        <end position="344"/>
    </location>
</feature>
<dbReference type="Pfam" id="PF01734">
    <property type="entry name" value="Patatin"/>
    <property type="match status" value="1"/>
</dbReference>
<evidence type="ECO:0000313" key="5">
    <source>
        <dbReference type="Proteomes" id="UP000680158"/>
    </source>
</evidence>
<dbReference type="GO" id="GO:0046475">
    <property type="term" value="P:glycerophospholipid catabolic process"/>
    <property type="evidence" value="ECO:0007669"/>
    <property type="project" value="TreeGrafter"/>
</dbReference>
<comment type="caution">
    <text evidence="4">The sequence shown here is derived from an EMBL/GenBank/DDBJ whole genome shotgun (WGS) entry which is preliminary data.</text>
</comment>
<name>A0A941DDG9_9BURK</name>
<dbReference type="SUPFAM" id="SSF52151">
    <property type="entry name" value="FabD/lysophospholipase-like"/>
    <property type="match status" value="1"/>
</dbReference>
<keyword evidence="2" id="KW-1133">Transmembrane helix</keyword>
<feature type="transmembrane region" description="Helical" evidence="2">
    <location>
        <begin position="425"/>
        <end position="447"/>
    </location>
</feature>
<gene>
    <name evidence="4" type="ORF">KDM92_09050</name>
</gene>